<reference evidence="1" key="1">
    <citation type="submission" date="2021-05" db="EMBL/GenBank/DDBJ databases">
        <authorList>
            <person name="Pan Q."/>
            <person name="Jouanno E."/>
            <person name="Zahm M."/>
            <person name="Klopp C."/>
            <person name="Cabau C."/>
            <person name="Louis A."/>
            <person name="Berthelot C."/>
            <person name="Parey E."/>
            <person name="Roest Crollius H."/>
            <person name="Montfort J."/>
            <person name="Robinson-Rechavi M."/>
            <person name="Bouchez O."/>
            <person name="Lampietro C."/>
            <person name="Lopez Roques C."/>
            <person name="Donnadieu C."/>
            <person name="Postlethwait J."/>
            <person name="Bobe J."/>
            <person name="Dillon D."/>
            <person name="Chandos A."/>
            <person name="von Hippel F."/>
            <person name="Guiguen Y."/>
        </authorList>
    </citation>
    <scope>NUCLEOTIDE SEQUENCE</scope>
    <source>
        <strain evidence="1">YG-Jan2019</strain>
    </source>
</reference>
<sequence length="340" mass="36943">MEYLCVVVLLFSAVTAQPGPPRQWQQQFGNPQGNPNGRPMRPNSRDPSIDGFLPPFAGQPSGAGGINFRPIGEGPMVPRWPVGGAGNTQWPTQDQMPPGNPNRPSGDPGNSGTQGPMGGPFRGNPQSGVPPWSQGFGGPPNNPGQGNEMGPGFGFSNNGAGPYPRPYPGVYPGPKAPPRSNNRQAKAAGTPRRRPNRPVTWPNRKPIMSSSGSNGSQSFDDNPFGGRPLDPEMVENREFIPIFQADNVTIQNVSGLTLKEGENIFLLPRAGRRPPPKQNERNGPQDYRFGYPSYNSFQPYMNIIFNPTATPKYSFQYGITTLLPSFMKAEETDPEEEKEE</sequence>
<evidence type="ECO:0000313" key="1">
    <source>
        <dbReference type="EMBL" id="KAJ8001270.1"/>
    </source>
</evidence>
<gene>
    <name evidence="1" type="ORF">DPEC_G00192580</name>
</gene>
<dbReference type="EMBL" id="CM055742">
    <property type="protein sequence ID" value="KAJ8001270.1"/>
    <property type="molecule type" value="Genomic_DNA"/>
</dbReference>
<organism evidence="1 2">
    <name type="scientific">Dallia pectoralis</name>
    <name type="common">Alaska blackfish</name>
    <dbReference type="NCBI Taxonomy" id="75939"/>
    <lineage>
        <taxon>Eukaryota</taxon>
        <taxon>Metazoa</taxon>
        <taxon>Chordata</taxon>
        <taxon>Craniata</taxon>
        <taxon>Vertebrata</taxon>
        <taxon>Euteleostomi</taxon>
        <taxon>Actinopterygii</taxon>
        <taxon>Neopterygii</taxon>
        <taxon>Teleostei</taxon>
        <taxon>Protacanthopterygii</taxon>
        <taxon>Esociformes</taxon>
        <taxon>Umbridae</taxon>
        <taxon>Dallia</taxon>
    </lineage>
</organism>
<evidence type="ECO:0000313" key="2">
    <source>
        <dbReference type="Proteomes" id="UP001157502"/>
    </source>
</evidence>
<keyword evidence="2" id="KW-1185">Reference proteome</keyword>
<protein>
    <submittedName>
        <fullName evidence="1">Uncharacterized protein</fullName>
    </submittedName>
</protein>
<dbReference type="Proteomes" id="UP001157502">
    <property type="component" value="Chromosome 15"/>
</dbReference>
<proteinExistence type="predicted"/>
<accession>A0ACC2GCR9</accession>
<name>A0ACC2GCR9_DALPE</name>
<comment type="caution">
    <text evidence="1">The sequence shown here is derived from an EMBL/GenBank/DDBJ whole genome shotgun (WGS) entry which is preliminary data.</text>
</comment>